<proteinExistence type="predicted"/>
<dbReference type="Pfam" id="PF00391">
    <property type="entry name" value="PEP-utilizers"/>
    <property type="match status" value="1"/>
</dbReference>
<evidence type="ECO:0008006" key="5">
    <source>
        <dbReference type="Google" id="ProtNLM"/>
    </source>
</evidence>
<evidence type="ECO:0000259" key="2">
    <source>
        <dbReference type="Pfam" id="PF00391"/>
    </source>
</evidence>
<feature type="compositionally biased region" description="Basic and acidic residues" evidence="1">
    <location>
        <begin position="385"/>
        <end position="396"/>
    </location>
</feature>
<dbReference type="EMBL" id="BOMF01000132">
    <property type="protein sequence ID" value="GID49717.1"/>
    <property type="molecule type" value="Genomic_DNA"/>
</dbReference>
<dbReference type="InterPro" id="IPR013815">
    <property type="entry name" value="ATP_grasp_subdomain_1"/>
</dbReference>
<comment type="caution">
    <text evidence="4">The sequence shown here is derived from an EMBL/GenBank/DDBJ whole genome shotgun (WGS) entry which is preliminary data.</text>
</comment>
<feature type="domain" description="PEP-utilising enzyme mobile" evidence="2">
    <location>
        <begin position="788"/>
        <end position="859"/>
    </location>
</feature>
<dbReference type="InterPro" id="IPR002192">
    <property type="entry name" value="PPDK_AMP/ATP-bd"/>
</dbReference>
<feature type="compositionally biased region" description="Low complexity" evidence="1">
    <location>
        <begin position="397"/>
        <end position="413"/>
    </location>
</feature>
<dbReference type="Pfam" id="PF01326">
    <property type="entry name" value="PPDK_N"/>
    <property type="match status" value="2"/>
</dbReference>
<dbReference type="PANTHER" id="PTHR43615">
    <property type="entry name" value="PHOSPHOENOLPYRUVATE SYNTHASE-RELATED"/>
    <property type="match status" value="1"/>
</dbReference>
<protein>
    <recommendedName>
        <fullName evidence="5">Pyruvate, water dikinase</fullName>
    </recommendedName>
</protein>
<dbReference type="Gene3D" id="3.30.1490.20">
    <property type="entry name" value="ATP-grasp fold, A domain"/>
    <property type="match status" value="2"/>
</dbReference>
<accession>A0ABQ3WTV3</accession>
<dbReference type="RefSeq" id="WP_204299809.1">
    <property type="nucleotide sequence ID" value="NZ_BAAAGQ010000025.1"/>
</dbReference>
<sequence>MLVVPLSQVSATDIALAGGKAAGLGELIRLGERVPDGFCVTTEAHRRGVLPETEVRAAYEALGGGPVAVRSSATAEDLAGASFAGQHLTVLDVTGPEAVLAAIAKCWESLHDERARAYRDARSVGHDTVLMAVVVQRMVRAETAGVLFTANPVTGRRTEMMVESAAGPGTSVVDGCGPVSRRILTDGAAMPDLWALGERLQRHRGSPQDVEWAIDPAGALWVLQSRPITTLFPAPPVTGGPRVYVEFGHVQGMLRPVTPMGMATLKDVIRAMLAALGVRAEIVDIGGRLYGDLTDLARNPATRNRLIKLMAVDFGPRAQAAMEHVLTDPRFAPAKGGSTRPPVSPATAFRALSGIIRALASPDAARARVAEAVARLAAEDGVAQDEGRIRAGETARAETPSAASSTSPASSASDDLTWPIVAGMLASAAPGRLLDGLATDDEIHTVLGGLPHNVTIEMDLALWRLADDARDHADLLLGTPPADLAGLYLSGGLPDIGLGAFLDRYGHRAAAEADLGVPRWSEDPAPVFAAIANYLRLTDIDQAPDRRFARAAERAEATLADLAVRARRRRPVRGALAVFLLRRARRLAGLRESGKFAGLYRLAADRRRILETGARLVAEGRLADPADIMFLTPAEAAAAQPSSAGSVPGPAASRAGSPSGAPGGASPTTEAGLADLRALVTARKGWYEAECLRRHVPPVLLSDGTDVEAALAAKRHTSDRDAPSGQRSDTDSATPAMRQHGSDRHASPGWERGSDGVAAVGVLRGIGASAGRVTGRARIVHDPARARIEPGEILVVATTDPGWTPLFLTAAALVTETGAIMAHGPTVAREYGMPAVISVPGATRLITDGQVVSVDGAAGTVTTAL</sequence>
<feature type="region of interest" description="Disordered" evidence="1">
    <location>
        <begin position="640"/>
        <end position="669"/>
    </location>
</feature>
<reference evidence="4" key="1">
    <citation type="submission" date="2021-01" db="EMBL/GenBank/DDBJ databases">
        <title>Whole genome shotgun sequence of Actinoplanes capillaceus NBRC 16408.</title>
        <authorList>
            <person name="Komaki H."/>
            <person name="Tamura T."/>
        </authorList>
    </citation>
    <scope>NUCLEOTIDE SEQUENCE [LARGE SCALE GENOMIC DNA]</scope>
    <source>
        <strain evidence="4">NBRC 16408</strain>
    </source>
</reference>
<feature type="region of interest" description="Disordered" evidence="1">
    <location>
        <begin position="714"/>
        <end position="753"/>
    </location>
</feature>
<dbReference type="Gene3D" id="3.30.470.20">
    <property type="entry name" value="ATP-grasp fold, B domain"/>
    <property type="match status" value="2"/>
</dbReference>
<dbReference type="SUPFAM" id="SSF56059">
    <property type="entry name" value="Glutathione synthetase ATP-binding domain-like"/>
    <property type="match status" value="1"/>
</dbReference>
<gene>
    <name evidence="4" type="ORF">Aca07nite_69920</name>
</gene>
<feature type="domain" description="Pyruvate phosphate dikinase AMP/ATP-binding" evidence="3">
    <location>
        <begin position="52"/>
        <end position="175"/>
    </location>
</feature>
<feature type="domain" description="Pyruvate phosphate dikinase AMP/ATP-binding" evidence="3">
    <location>
        <begin position="192"/>
        <end position="230"/>
    </location>
</feature>
<dbReference type="SUPFAM" id="SSF52009">
    <property type="entry name" value="Phosphohistidine domain"/>
    <property type="match status" value="1"/>
</dbReference>
<dbReference type="InterPro" id="IPR051549">
    <property type="entry name" value="PEP_Utilizing_Enz"/>
</dbReference>
<evidence type="ECO:0000313" key="4">
    <source>
        <dbReference type="EMBL" id="GID49717.1"/>
    </source>
</evidence>
<dbReference type="InterPro" id="IPR036637">
    <property type="entry name" value="Phosphohistidine_dom_sf"/>
</dbReference>
<dbReference type="Gene3D" id="3.50.30.10">
    <property type="entry name" value="Phosphohistidine domain"/>
    <property type="match status" value="1"/>
</dbReference>
<name>A0ABQ3WTV3_9ACTN</name>
<feature type="compositionally biased region" description="Low complexity" evidence="1">
    <location>
        <begin position="640"/>
        <end position="667"/>
    </location>
</feature>
<evidence type="ECO:0000259" key="3">
    <source>
        <dbReference type="Pfam" id="PF01326"/>
    </source>
</evidence>
<dbReference type="InterPro" id="IPR008279">
    <property type="entry name" value="PEP-util_enz_mobile_dom"/>
</dbReference>
<dbReference type="PANTHER" id="PTHR43615:SF1">
    <property type="entry name" value="PPDK_N DOMAIN-CONTAINING PROTEIN"/>
    <property type="match status" value="1"/>
</dbReference>
<feature type="region of interest" description="Disordered" evidence="1">
    <location>
        <begin position="385"/>
        <end position="413"/>
    </location>
</feature>
<evidence type="ECO:0000256" key="1">
    <source>
        <dbReference type="SAM" id="MobiDB-lite"/>
    </source>
</evidence>
<organism evidence="4">
    <name type="scientific">Actinoplanes campanulatus</name>
    <dbReference type="NCBI Taxonomy" id="113559"/>
    <lineage>
        <taxon>Bacteria</taxon>
        <taxon>Bacillati</taxon>
        <taxon>Actinomycetota</taxon>
        <taxon>Actinomycetes</taxon>
        <taxon>Micromonosporales</taxon>
        <taxon>Micromonosporaceae</taxon>
        <taxon>Actinoplanes</taxon>
    </lineage>
</organism>